<proteinExistence type="predicted"/>
<dbReference type="Proteomes" id="UP001165583">
    <property type="component" value="Unassembled WGS sequence"/>
</dbReference>
<dbReference type="RefSeq" id="WP_260046919.1">
    <property type="nucleotide sequence ID" value="NZ_JANZXA010000010.1"/>
</dbReference>
<organism evidence="1 2">
    <name type="scientific">Novosphingobium mangrovi</name>
    <name type="common">ex Huang et al. 2023</name>
    <dbReference type="NCBI Taxonomy" id="2976432"/>
    <lineage>
        <taxon>Bacteria</taxon>
        <taxon>Pseudomonadati</taxon>
        <taxon>Pseudomonadota</taxon>
        <taxon>Alphaproteobacteria</taxon>
        <taxon>Sphingomonadales</taxon>
        <taxon>Sphingomonadaceae</taxon>
        <taxon>Novosphingobium</taxon>
    </lineage>
</organism>
<dbReference type="EMBL" id="JANZXA010000010">
    <property type="protein sequence ID" value="MCT2400828.1"/>
    <property type="molecule type" value="Genomic_DNA"/>
</dbReference>
<reference evidence="1" key="1">
    <citation type="submission" date="2022-09" db="EMBL/GenBank/DDBJ databases">
        <title>Novosphingobium sp. Nov., a polycyclic aromatic hydrocarbon-degrading bacterium isolated form mangrove sediments in HongKong.</title>
        <authorList>
            <person name="Hu Z."/>
        </authorList>
    </citation>
    <scope>NUCLEOTIDE SEQUENCE</scope>
    <source>
        <strain evidence="1">HK4-1</strain>
    </source>
</reference>
<name>A0ABT2I8B3_9SPHN</name>
<gene>
    <name evidence="1" type="ORF">NZK81_14835</name>
</gene>
<comment type="caution">
    <text evidence="1">The sequence shown here is derived from an EMBL/GenBank/DDBJ whole genome shotgun (WGS) entry which is preliminary data.</text>
</comment>
<evidence type="ECO:0000313" key="2">
    <source>
        <dbReference type="Proteomes" id="UP001165583"/>
    </source>
</evidence>
<sequence length="125" mass="14162">MTDIIRYMIAYYVAGPANDLNIATRWYPYGELNLIIEDKFSIATRKFGMKVRAQSKVAGKQFLDMMIEKGAWSTTENEFGGKMHQFQADKFRAAIKELQANDPIIARAGGEGLEFWEKAFGELVA</sequence>
<protein>
    <submittedName>
        <fullName evidence="1">Uncharacterized protein</fullName>
    </submittedName>
</protein>
<keyword evidence="2" id="KW-1185">Reference proteome</keyword>
<accession>A0ABT2I8B3</accession>
<evidence type="ECO:0000313" key="1">
    <source>
        <dbReference type="EMBL" id="MCT2400828.1"/>
    </source>
</evidence>